<dbReference type="Proteomes" id="UP001164286">
    <property type="component" value="Unassembled WGS sequence"/>
</dbReference>
<accession>A0AA38HDQ4</accession>
<reference evidence="2" key="1">
    <citation type="journal article" date="2022" name="G3 (Bethesda)">
        <title>High quality genome of the basidiomycete yeast Dioszegia hungarica PDD-24b-2 isolated from cloud water.</title>
        <authorList>
            <person name="Jarrige D."/>
            <person name="Haridas S."/>
            <person name="Bleykasten-Grosshans C."/>
            <person name="Joly M."/>
            <person name="Nadalig T."/>
            <person name="Sancelme M."/>
            <person name="Vuilleumier S."/>
            <person name="Grigoriev I.V."/>
            <person name="Amato P."/>
            <person name="Bringel F."/>
        </authorList>
    </citation>
    <scope>NUCLEOTIDE SEQUENCE</scope>
    <source>
        <strain evidence="2">PDD-24b-2</strain>
    </source>
</reference>
<proteinExistence type="predicted"/>
<feature type="region of interest" description="Disordered" evidence="1">
    <location>
        <begin position="1"/>
        <end position="159"/>
    </location>
</feature>
<feature type="compositionally biased region" description="Basic and acidic residues" evidence="1">
    <location>
        <begin position="203"/>
        <end position="212"/>
    </location>
</feature>
<name>A0AA38HDQ4_9TREE</name>
<dbReference type="GeneID" id="77731306"/>
<evidence type="ECO:0000313" key="2">
    <source>
        <dbReference type="EMBL" id="KAI9638270.1"/>
    </source>
</evidence>
<dbReference type="AlphaFoldDB" id="A0AA38HDQ4"/>
<feature type="compositionally biased region" description="Low complexity" evidence="1">
    <location>
        <begin position="105"/>
        <end position="138"/>
    </location>
</feature>
<sequence length="413" mass="44358">MEPDEEQLERIQAAYPNRPPIMNRRDLFTRGFLRQDGPDDFDLELAEEERNQVPPPRPGEPGFNLSRPKQRELAEQGSAAAAGPSSANAAQASGSGSVKRKRARSPSTAADRSSKSSESGSSRASSVPSASPSSPSEPDSIHPAPYRPADPEQRLLQTMRERIHYYRTQMMDLSEQLADLHEEREASEALAAKQQREIERLTRKLKRADPRLLHPPPGSTGWSIHQPEDAPTFSTPAASIVEASASKQTRGRILSPSPPVADAKLSETIDTPPGPIVSGHLSSRPPSWMISGPEAFPSETAAHFSNQSIVQAGTMPPCPSPDASSPAIVSRQAGRQALSFSPPASDSDELDLSVPPAETISMLVKTVKDLQAEVKGVRSELEETQAAALEMRQTLMSGSGQIGHAIGSVSNKA</sequence>
<keyword evidence="3" id="KW-1185">Reference proteome</keyword>
<comment type="caution">
    <text evidence="2">The sequence shown here is derived from an EMBL/GenBank/DDBJ whole genome shotgun (WGS) entry which is preliminary data.</text>
</comment>
<protein>
    <submittedName>
        <fullName evidence="2">Uncharacterized protein</fullName>
    </submittedName>
</protein>
<gene>
    <name evidence="2" type="ORF">MKK02DRAFT_42661</name>
</gene>
<dbReference type="RefSeq" id="XP_052948047.1">
    <property type="nucleotide sequence ID" value="XM_053092101.1"/>
</dbReference>
<evidence type="ECO:0000313" key="3">
    <source>
        <dbReference type="Proteomes" id="UP001164286"/>
    </source>
</evidence>
<feature type="region of interest" description="Disordered" evidence="1">
    <location>
        <begin position="311"/>
        <end position="352"/>
    </location>
</feature>
<dbReference type="EMBL" id="JAKWFO010000003">
    <property type="protein sequence ID" value="KAI9638270.1"/>
    <property type="molecule type" value="Genomic_DNA"/>
</dbReference>
<feature type="compositionally biased region" description="Low complexity" evidence="1">
    <location>
        <begin position="77"/>
        <end position="97"/>
    </location>
</feature>
<evidence type="ECO:0000256" key="1">
    <source>
        <dbReference type="SAM" id="MobiDB-lite"/>
    </source>
</evidence>
<feature type="compositionally biased region" description="Acidic residues" evidence="1">
    <location>
        <begin position="38"/>
        <end position="47"/>
    </location>
</feature>
<feature type="compositionally biased region" description="Basic and acidic residues" evidence="1">
    <location>
        <begin position="149"/>
        <end position="159"/>
    </location>
</feature>
<feature type="region of interest" description="Disordered" evidence="1">
    <location>
        <begin position="203"/>
        <end position="283"/>
    </location>
</feature>
<organism evidence="2 3">
    <name type="scientific">Dioszegia hungarica</name>
    <dbReference type="NCBI Taxonomy" id="4972"/>
    <lineage>
        <taxon>Eukaryota</taxon>
        <taxon>Fungi</taxon>
        <taxon>Dikarya</taxon>
        <taxon>Basidiomycota</taxon>
        <taxon>Agaricomycotina</taxon>
        <taxon>Tremellomycetes</taxon>
        <taxon>Tremellales</taxon>
        <taxon>Bulleribasidiaceae</taxon>
        <taxon>Dioszegia</taxon>
    </lineage>
</organism>